<evidence type="ECO:0000259" key="4">
    <source>
        <dbReference type="PROSITE" id="PS50932"/>
    </source>
</evidence>
<comment type="caution">
    <text evidence="5">The sequence shown here is derived from an EMBL/GenBank/DDBJ whole genome shotgun (WGS) entry which is preliminary data.</text>
</comment>
<dbReference type="InterPro" id="IPR000843">
    <property type="entry name" value="HTH_LacI"/>
</dbReference>
<dbReference type="Pfam" id="PF13377">
    <property type="entry name" value="Peripla_BP_3"/>
    <property type="match status" value="1"/>
</dbReference>
<dbReference type="CDD" id="cd06267">
    <property type="entry name" value="PBP1_LacI_sugar_binding-like"/>
    <property type="match status" value="1"/>
</dbReference>
<evidence type="ECO:0000256" key="2">
    <source>
        <dbReference type="ARBA" id="ARBA00023125"/>
    </source>
</evidence>
<reference evidence="5 6" key="1">
    <citation type="submission" date="2021-03" db="EMBL/GenBank/DDBJ databases">
        <title>Sequencing the genomes of 1000 actinobacteria strains.</title>
        <authorList>
            <person name="Klenk H.-P."/>
        </authorList>
    </citation>
    <scope>NUCLEOTIDE SEQUENCE [LARGE SCALE GENOMIC DNA]</scope>
    <source>
        <strain evidence="5 6">DSM 18824</strain>
    </source>
</reference>
<dbReference type="InterPro" id="IPR028082">
    <property type="entry name" value="Peripla_BP_I"/>
</dbReference>
<dbReference type="PROSITE" id="PS50932">
    <property type="entry name" value="HTH_LACI_2"/>
    <property type="match status" value="1"/>
</dbReference>
<dbReference type="CDD" id="cd01392">
    <property type="entry name" value="HTH_LacI"/>
    <property type="match status" value="1"/>
</dbReference>
<organism evidence="5 6">
    <name type="scientific">Kribbella aluminosa</name>
    <dbReference type="NCBI Taxonomy" id="416017"/>
    <lineage>
        <taxon>Bacteria</taxon>
        <taxon>Bacillati</taxon>
        <taxon>Actinomycetota</taxon>
        <taxon>Actinomycetes</taxon>
        <taxon>Propionibacteriales</taxon>
        <taxon>Kribbellaceae</taxon>
        <taxon>Kribbella</taxon>
    </lineage>
</organism>
<evidence type="ECO:0000313" key="5">
    <source>
        <dbReference type="EMBL" id="MBP2356041.1"/>
    </source>
</evidence>
<protein>
    <submittedName>
        <fullName evidence="5">LacI family transcriptional regulator</fullName>
    </submittedName>
</protein>
<keyword evidence="6" id="KW-1185">Reference proteome</keyword>
<dbReference type="SUPFAM" id="SSF47413">
    <property type="entry name" value="lambda repressor-like DNA-binding domains"/>
    <property type="match status" value="1"/>
</dbReference>
<gene>
    <name evidence="5" type="ORF">JOF29_007151</name>
</gene>
<dbReference type="EMBL" id="JAGINT010000002">
    <property type="protein sequence ID" value="MBP2356041.1"/>
    <property type="molecule type" value="Genomic_DNA"/>
</dbReference>
<dbReference type="PROSITE" id="PS00356">
    <property type="entry name" value="HTH_LACI_1"/>
    <property type="match status" value="1"/>
</dbReference>
<feature type="domain" description="HTH lacI-type" evidence="4">
    <location>
        <begin position="4"/>
        <end position="64"/>
    </location>
</feature>
<keyword evidence="2" id="KW-0238">DNA-binding</keyword>
<evidence type="ECO:0000313" key="6">
    <source>
        <dbReference type="Proteomes" id="UP000755585"/>
    </source>
</evidence>
<keyword evidence="3" id="KW-0804">Transcription</keyword>
<dbReference type="SUPFAM" id="SSF53822">
    <property type="entry name" value="Periplasmic binding protein-like I"/>
    <property type="match status" value="1"/>
</dbReference>
<dbReference type="InterPro" id="IPR046335">
    <property type="entry name" value="LacI/GalR-like_sensor"/>
</dbReference>
<keyword evidence="1" id="KW-0805">Transcription regulation</keyword>
<dbReference type="RefSeq" id="WP_209698622.1">
    <property type="nucleotide sequence ID" value="NZ_BAAAVU010000023.1"/>
</dbReference>
<sequence length="341" mass="36410">MRRVTLRDVARAAGVSIATASYVLTGRSRIDSRAKVAESTELRVREAARRLHYRANASALATRTGRTGQVLLAMTVTSDPWVQAVVSAVSEELEKHDVQALVLPDGNWYGALQRMNPDAVFIDGLWGAVDVAHVDELVAGGQRIIVLGENLPGGGYDVIESRATAGCELSMRHLIGLGHDRIACLTVEPHTEDRPNRAAVYLAEMAANGYPIPQGFLRAAGSTPLGSYQAASDLLDLPDPPSAIFCASDYLALSVVKSAERRGIRIPGELSVVGAGNIPDGTMSTPALTTVGAADEYGEIARQVRRRALGDDTRATRAVLEWSLFERGSTSHPRTSSGDTQ</sequence>
<dbReference type="PANTHER" id="PTHR30146">
    <property type="entry name" value="LACI-RELATED TRANSCRIPTIONAL REPRESSOR"/>
    <property type="match status" value="1"/>
</dbReference>
<dbReference type="Pfam" id="PF00356">
    <property type="entry name" value="LacI"/>
    <property type="match status" value="1"/>
</dbReference>
<dbReference type="InterPro" id="IPR010982">
    <property type="entry name" value="Lambda_DNA-bd_dom_sf"/>
</dbReference>
<name>A0ABS4UWN7_9ACTN</name>
<dbReference type="SMART" id="SM00354">
    <property type="entry name" value="HTH_LACI"/>
    <property type="match status" value="1"/>
</dbReference>
<proteinExistence type="predicted"/>
<dbReference type="PANTHER" id="PTHR30146:SF153">
    <property type="entry name" value="LACTOSE OPERON REPRESSOR"/>
    <property type="match status" value="1"/>
</dbReference>
<dbReference type="Gene3D" id="1.10.260.40">
    <property type="entry name" value="lambda repressor-like DNA-binding domains"/>
    <property type="match status" value="1"/>
</dbReference>
<evidence type="ECO:0000256" key="3">
    <source>
        <dbReference type="ARBA" id="ARBA00023163"/>
    </source>
</evidence>
<evidence type="ECO:0000256" key="1">
    <source>
        <dbReference type="ARBA" id="ARBA00023015"/>
    </source>
</evidence>
<accession>A0ABS4UWN7</accession>
<dbReference type="Proteomes" id="UP000755585">
    <property type="component" value="Unassembled WGS sequence"/>
</dbReference>
<dbReference type="Gene3D" id="3.40.50.2300">
    <property type="match status" value="2"/>
</dbReference>